<feature type="compositionally biased region" description="Basic and acidic residues" evidence="1">
    <location>
        <begin position="317"/>
        <end position="341"/>
    </location>
</feature>
<feature type="compositionally biased region" description="Basic residues" evidence="1">
    <location>
        <begin position="244"/>
        <end position="266"/>
    </location>
</feature>
<evidence type="ECO:0000256" key="2">
    <source>
        <dbReference type="SAM" id="SignalP"/>
    </source>
</evidence>
<dbReference type="Proteomes" id="UP001306508">
    <property type="component" value="Unassembled WGS sequence"/>
</dbReference>
<feature type="compositionally biased region" description="Basic and acidic residues" evidence="1">
    <location>
        <begin position="267"/>
        <end position="276"/>
    </location>
</feature>
<accession>A0AAN7WIY2</accession>
<evidence type="ECO:0000313" key="5">
    <source>
        <dbReference type="Proteomes" id="UP001306508"/>
    </source>
</evidence>
<reference evidence="5" key="1">
    <citation type="submission" date="2023-07" db="EMBL/GenBank/DDBJ databases">
        <title>A draft genome of Kazachstania heterogenica Y-27499.</title>
        <authorList>
            <person name="Donic C."/>
            <person name="Kralova J.S."/>
            <person name="Fidel L."/>
            <person name="Ben-Dor S."/>
            <person name="Jung S."/>
        </authorList>
    </citation>
    <scope>NUCLEOTIDE SEQUENCE [LARGE SCALE GENOMIC DNA]</scope>
    <source>
        <strain evidence="5">Y27499</strain>
    </source>
</reference>
<dbReference type="AlphaFoldDB" id="A0AAN7WIY2"/>
<comment type="caution">
    <text evidence="4">The sequence shown here is derived from an EMBL/GenBank/DDBJ whole genome shotgun (WGS) entry which is preliminary data.</text>
</comment>
<dbReference type="InterPro" id="IPR055343">
    <property type="entry name" value="CREG_beta-barrel"/>
</dbReference>
<dbReference type="EMBL" id="JAWIZZ010000047">
    <property type="protein sequence ID" value="KAK5779109.1"/>
    <property type="molecule type" value="Genomic_DNA"/>
</dbReference>
<dbReference type="InterPro" id="IPR012349">
    <property type="entry name" value="Split_barrel_FMN-bd"/>
</dbReference>
<evidence type="ECO:0000259" key="3">
    <source>
        <dbReference type="Pfam" id="PF13883"/>
    </source>
</evidence>
<dbReference type="SUPFAM" id="SSF50475">
    <property type="entry name" value="FMN-binding split barrel"/>
    <property type="match status" value="1"/>
</dbReference>
<feature type="signal peptide" evidence="2">
    <location>
        <begin position="1"/>
        <end position="18"/>
    </location>
</feature>
<dbReference type="PANTHER" id="PTHR37273">
    <property type="entry name" value="CHROMOSOME 8, WHOLE GENOME SHOTGUN SEQUENCE"/>
    <property type="match status" value="1"/>
</dbReference>
<organism evidence="4 5">
    <name type="scientific">Arxiozyma heterogenica</name>
    <dbReference type="NCBI Taxonomy" id="278026"/>
    <lineage>
        <taxon>Eukaryota</taxon>
        <taxon>Fungi</taxon>
        <taxon>Dikarya</taxon>
        <taxon>Ascomycota</taxon>
        <taxon>Saccharomycotina</taxon>
        <taxon>Saccharomycetes</taxon>
        <taxon>Saccharomycetales</taxon>
        <taxon>Saccharomycetaceae</taxon>
        <taxon>Arxiozyma</taxon>
    </lineage>
</organism>
<dbReference type="Gene3D" id="2.30.110.10">
    <property type="entry name" value="Electron Transport, Fmn-binding Protein, Chain A"/>
    <property type="match status" value="1"/>
</dbReference>
<name>A0AAN7WIY2_9SACH</name>
<feature type="region of interest" description="Disordered" evidence="1">
    <location>
        <begin position="206"/>
        <end position="354"/>
    </location>
</feature>
<sequence>MQLSQTILSTLLLNLVVAAPTQSAYDEEFTPESLAPHIAREIVDKSPAIEVNTIDKVGKVPISHVERHISSDSCPDLLKFIERNGNPILLLSKLNDTFANWADHPNDVSITIEHPPFHGQDIFARPSVNLFGTLQEMTDLSADDLSNLKHCFARLHRASDEWLNKIDDSGDNTEQDFFFAEFDVKSVRFVGNFGYGDFNEIIDGETYHNTTPPHEIPPCPWHLPPHDEEEDLDEAKESPSKKTSSAKKKHHGKDKKHHNKDKKKHGKPCDHEESSSHMRHHDKKKDEEYEEHPIKHHGNKKEDRKESSSSSMKHHNNKNDIDHELFDDFDENQKDKKPHHDDDEDDHDDPDIGDVIEVPISRTFFEILKVWFNYY</sequence>
<keyword evidence="2" id="KW-0732">Signal</keyword>
<feature type="domain" description="CREG-like beta-barrel" evidence="3">
    <location>
        <begin position="33"/>
        <end position="209"/>
    </location>
</feature>
<feature type="chain" id="PRO_5042923990" description="CREG-like beta-barrel domain-containing protein" evidence="2">
    <location>
        <begin position="19"/>
        <end position="375"/>
    </location>
</feature>
<protein>
    <recommendedName>
        <fullName evidence="3">CREG-like beta-barrel domain-containing protein</fullName>
    </recommendedName>
</protein>
<evidence type="ECO:0000256" key="1">
    <source>
        <dbReference type="SAM" id="MobiDB-lite"/>
    </source>
</evidence>
<dbReference type="Pfam" id="PF13883">
    <property type="entry name" value="CREG_beta-barrel"/>
    <property type="match status" value="1"/>
</dbReference>
<feature type="compositionally biased region" description="Pro residues" evidence="1">
    <location>
        <begin position="214"/>
        <end position="223"/>
    </location>
</feature>
<evidence type="ECO:0000313" key="4">
    <source>
        <dbReference type="EMBL" id="KAK5779109.1"/>
    </source>
</evidence>
<proteinExistence type="predicted"/>
<gene>
    <name evidence="4" type="ORF">RI543_002994</name>
</gene>
<feature type="compositionally biased region" description="Basic and acidic residues" evidence="1">
    <location>
        <begin position="284"/>
        <end position="293"/>
    </location>
</feature>
<feature type="compositionally biased region" description="Acidic residues" evidence="1">
    <location>
        <begin position="342"/>
        <end position="354"/>
    </location>
</feature>
<keyword evidence="5" id="KW-1185">Reference proteome</keyword>
<dbReference type="PANTHER" id="PTHR37273:SF1">
    <property type="entry name" value="ADL397C-AP"/>
    <property type="match status" value="1"/>
</dbReference>